<evidence type="ECO:0000256" key="2">
    <source>
        <dbReference type="ARBA" id="ARBA00022912"/>
    </source>
</evidence>
<proteinExistence type="predicted"/>
<dbReference type="Pfam" id="PF00782">
    <property type="entry name" value="DSPc"/>
    <property type="match status" value="1"/>
</dbReference>
<dbReference type="SUPFAM" id="SSF52799">
    <property type="entry name" value="(Phosphotyrosine protein) phosphatases II"/>
    <property type="match status" value="1"/>
</dbReference>
<protein>
    <recommendedName>
        <fullName evidence="4">Tyrosine specific protein phosphatases domain-containing protein</fullName>
    </recommendedName>
</protein>
<dbReference type="InterPro" id="IPR000340">
    <property type="entry name" value="Dual-sp_phosphatase_cat-dom"/>
</dbReference>
<name>A0A6U0JH68_9EUKA</name>
<gene>
    <name evidence="5" type="ORF">PCOS0759_LOCUS872</name>
    <name evidence="6" type="ORF">PCOS0759_LOCUS873</name>
</gene>
<dbReference type="EMBL" id="HBGD01001097">
    <property type="protein sequence ID" value="CAD9077640.1"/>
    <property type="molecule type" value="Transcribed_RNA"/>
</dbReference>
<evidence type="ECO:0000256" key="3">
    <source>
        <dbReference type="SAM" id="Phobius"/>
    </source>
</evidence>
<dbReference type="PANTHER" id="PTHR47216:SF4">
    <property type="entry name" value="OS01G0859400 PROTEIN"/>
    <property type="match status" value="1"/>
</dbReference>
<reference evidence="6" key="1">
    <citation type="submission" date="2021-01" db="EMBL/GenBank/DDBJ databases">
        <authorList>
            <person name="Corre E."/>
            <person name="Pelletier E."/>
            <person name="Niang G."/>
            <person name="Scheremetjew M."/>
            <person name="Finn R."/>
            <person name="Kale V."/>
            <person name="Holt S."/>
            <person name="Cochrane G."/>
            <person name="Meng A."/>
            <person name="Brown T."/>
            <person name="Cohen L."/>
        </authorList>
    </citation>
    <scope>NUCLEOTIDE SEQUENCE</scope>
    <source>
        <strain evidence="6">WS</strain>
    </source>
</reference>
<keyword evidence="3" id="KW-1133">Transmembrane helix</keyword>
<dbReference type="AlphaFoldDB" id="A0A6U0JH68"/>
<dbReference type="SMART" id="SM00195">
    <property type="entry name" value="DSPc"/>
    <property type="match status" value="1"/>
</dbReference>
<dbReference type="InterPro" id="IPR000387">
    <property type="entry name" value="Tyr_Pase_dom"/>
</dbReference>
<dbReference type="Gene3D" id="3.90.190.10">
    <property type="entry name" value="Protein tyrosine phosphatase superfamily"/>
    <property type="match status" value="1"/>
</dbReference>
<feature type="transmembrane region" description="Helical" evidence="3">
    <location>
        <begin position="109"/>
        <end position="128"/>
    </location>
</feature>
<feature type="transmembrane region" description="Helical" evidence="3">
    <location>
        <begin position="140"/>
        <end position="158"/>
    </location>
</feature>
<accession>A0A6U0JH68</accession>
<dbReference type="PANTHER" id="PTHR47216">
    <property type="match status" value="1"/>
</dbReference>
<dbReference type="GO" id="GO:0004721">
    <property type="term" value="F:phosphoprotein phosphatase activity"/>
    <property type="evidence" value="ECO:0007669"/>
    <property type="project" value="UniProtKB-KW"/>
</dbReference>
<feature type="transmembrane region" description="Helical" evidence="3">
    <location>
        <begin position="178"/>
        <end position="195"/>
    </location>
</feature>
<organism evidence="6">
    <name type="scientific">Percolomonas cosmopolitus</name>
    <dbReference type="NCBI Taxonomy" id="63605"/>
    <lineage>
        <taxon>Eukaryota</taxon>
        <taxon>Discoba</taxon>
        <taxon>Heterolobosea</taxon>
        <taxon>Tetramitia</taxon>
        <taxon>Eutetramitia</taxon>
        <taxon>Percolomonadidae</taxon>
        <taxon>Percolomonas</taxon>
    </lineage>
</organism>
<dbReference type="InterPro" id="IPR020422">
    <property type="entry name" value="TYR_PHOSPHATASE_DUAL_dom"/>
</dbReference>
<keyword evidence="2" id="KW-0904">Protein phosphatase</keyword>
<evidence type="ECO:0000259" key="4">
    <source>
        <dbReference type="PROSITE" id="PS50056"/>
    </source>
</evidence>
<keyword evidence="3" id="KW-0812">Transmembrane</keyword>
<dbReference type="EMBL" id="HBGD01001098">
    <property type="protein sequence ID" value="CAD9077641.1"/>
    <property type="molecule type" value="Transcribed_RNA"/>
</dbReference>
<evidence type="ECO:0000313" key="6">
    <source>
        <dbReference type="EMBL" id="CAD9077641.1"/>
    </source>
</evidence>
<evidence type="ECO:0000256" key="1">
    <source>
        <dbReference type="ARBA" id="ARBA00022801"/>
    </source>
</evidence>
<dbReference type="InterPro" id="IPR016130">
    <property type="entry name" value="Tyr_Pase_AS"/>
</dbReference>
<dbReference type="PROSITE" id="PS00383">
    <property type="entry name" value="TYR_PHOSPHATASE_1"/>
    <property type="match status" value="1"/>
</dbReference>
<sequence>MSFWSSIKSTLQTTLSETSDELSSTWNELRGEANTLLSSAHATPEQDSTHTPQQTFCLPPISSLSTTSIYHHQHFPPPAFSTTRQHHHYLTLTLPESLLSNMPLIPKPLTNKLAVALFIISSLLLYVLHLHWPKLSVVRYLFLHGSVTLFLLTIAIFLQLSPTLLGKTEHGHIPKWSYIIFWPFHCFVFLNLFILDRLVRRKWEMECDEVHDNWYLGGILSHRDLKTRYKSPKIDVVIDMTNEQPRLPLENVDAYLNLPTWDGMNPSMQDFARGIDFVKKHMHGEEGKKKKILIHCCYGRGRSTTMLVGCLVALGIYPTWEEAFEAVKKKRPGAKLNNHMRDALNLYFKGQQ</sequence>
<dbReference type="InterPro" id="IPR029021">
    <property type="entry name" value="Prot-tyrosine_phosphatase-like"/>
</dbReference>
<keyword evidence="1" id="KW-0378">Hydrolase</keyword>
<dbReference type="PROSITE" id="PS50056">
    <property type="entry name" value="TYR_PHOSPHATASE_2"/>
    <property type="match status" value="1"/>
</dbReference>
<keyword evidence="3" id="KW-0472">Membrane</keyword>
<evidence type="ECO:0000313" key="5">
    <source>
        <dbReference type="EMBL" id="CAD9077640.1"/>
    </source>
</evidence>
<feature type="domain" description="Tyrosine specific protein phosphatases" evidence="4">
    <location>
        <begin position="269"/>
        <end position="334"/>
    </location>
</feature>